<sequence length="56" mass="6276">MLRGWKPQFQALRGHHNVVFALCDAAGKKLRCVEMEAAQTRTGPQALTRPAYGEKH</sequence>
<dbReference type="AlphaFoldDB" id="G9NRF4"/>
<organism evidence="1 2">
    <name type="scientific">Hypocrea atroviridis (strain ATCC 20476 / IMI 206040)</name>
    <name type="common">Trichoderma atroviride</name>
    <dbReference type="NCBI Taxonomy" id="452589"/>
    <lineage>
        <taxon>Eukaryota</taxon>
        <taxon>Fungi</taxon>
        <taxon>Dikarya</taxon>
        <taxon>Ascomycota</taxon>
        <taxon>Pezizomycotina</taxon>
        <taxon>Sordariomycetes</taxon>
        <taxon>Hypocreomycetidae</taxon>
        <taxon>Hypocreales</taxon>
        <taxon>Hypocreaceae</taxon>
        <taxon>Trichoderma</taxon>
    </lineage>
</organism>
<dbReference type="OrthoDB" id="10508784at2759"/>
<reference evidence="1 2" key="1">
    <citation type="journal article" date="2011" name="Genome Biol.">
        <title>Comparative genome sequence analysis underscores mycoparasitism as the ancestral life style of Trichoderma.</title>
        <authorList>
            <person name="Kubicek C.P."/>
            <person name="Herrera-Estrella A."/>
            <person name="Seidl-Seiboth V."/>
            <person name="Martinez D.A."/>
            <person name="Druzhinina I.S."/>
            <person name="Thon M."/>
            <person name="Zeilinger S."/>
            <person name="Casas-Flores S."/>
            <person name="Horwitz B.A."/>
            <person name="Mukherjee P.K."/>
            <person name="Mukherjee M."/>
            <person name="Kredics L."/>
            <person name="Alcaraz L.D."/>
            <person name="Aerts A."/>
            <person name="Antal Z."/>
            <person name="Atanasova L."/>
            <person name="Cervantes-Badillo M.G."/>
            <person name="Challacombe J."/>
            <person name="Chertkov O."/>
            <person name="McCluskey K."/>
            <person name="Coulpier F."/>
            <person name="Deshpande N."/>
            <person name="von Doehren H."/>
            <person name="Ebbole D.J."/>
            <person name="Esquivel-Naranjo E.U."/>
            <person name="Fekete E."/>
            <person name="Flipphi M."/>
            <person name="Glaser F."/>
            <person name="Gomez-Rodriguez E.Y."/>
            <person name="Gruber S."/>
            <person name="Han C."/>
            <person name="Henrissat B."/>
            <person name="Hermosa R."/>
            <person name="Hernandez-Onate M."/>
            <person name="Karaffa L."/>
            <person name="Kosti I."/>
            <person name="Le Crom S."/>
            <person name="Lindquist E."/>
            <person name="Lucas S."/>
            <person name="Luebeck M."/>
            <person name="Luebeck P.S."/>
            <person name="Margeot A."/>
            <person name="Metz B."/>
            <person name="Misra M."/>
            <person name="Nevalainen H."/>
            <person name="Omann M."/>
            <person name="Packer N."/>
            <person name="Perrone G."/>
            <person name="Uresti-Rivera E.E."/>
            <person name="Salamov A."/>
            <person name="Schmoll M."/>
            <person name="Seiboth B."/>
            <person name="Shapiro H."/>
            <person name="Sukno S."/>
            <person name="Tamayo-Ramos J.A."/>
            <person name="Tisch D."/>
            <person name="Wiest A."/>
            <person name="Wilkinson H.H."/>
            <person name="Zhang M."/>
            <person name="Coutinho P.M."/>
            <person name="Kenerley C.M."/>
            <person name="Monte E."/>
            <person name="Baker S.E."/>
            <person name="Grigoriev I.V."/>
        </authorList>
    </citation>
    <scope>NUCLEOTIDE SEQUENCE [LARGE SCALE GENOMIC DNA]</scope>
    <source>
        <strain evidence="2">ATCC 20476 / IMI 206040</strain>
    </source>
</reference>
<name>G9NRF4_HYPAI</name>
<evidence type="ECO:0000313" key="2">
    <source>
        <dbReference type="Proteomes" id="UP000005426"/>
    </source>
</evidence>
<keyword evidence="2" id="KW-1185">Reference proteome</keyword>
<protein>
    <submittedName>
        <fullName evidence="1">Uncharacterized protein</fullName>
    </submittedName>
</protein>
<evidence type="ECO:0000313" key="1">
    <source>
        <dbReference type="EMBL" id="EHK46588.1"/>
    </source>
</evidence>
<dbReference type="Proteomes" id="UP000005426">
    <property type="component" value="Unassembled WGS sequence"/>
</dbReference>
<gene>
    <name evidence="1" type="ORF">TRIATDRAFT_307388</name>
</gene>
<accession>G9NRF4</accession>
<dbReference type="HOGENOM" id="CLU_3014440_0_0_1"/>
<comment type="caution">
    <text evidence="1">The sequence shown here is derived from an EMBL/GenBank/DDBJ whole genome shotgun (WGS) entry which is preliminary data.</text>
</comment>
<proteinExistence type="predicted"/>
<dbReference type="EMBL" id="ABDG02000022">
    <property type="protein sequence ID" value="EHK46588.1"/>
    <property type="molecule type" value="Genomic_DNA"/>
</dbReference>